<reference evidence="3 5" key="1">
    <citation type="submission" date="2023-01" db="EMBL/GenBank/DDBJ databases">
        <title>Genome-based reclassification of Anoxybacillus geothermalis as a later heterotypic synonym of Anoxybacillus rupiensis.</title>
        <authorList>
            <person name="Inan Bektas K."/>
            <person name="Canakci S."/>
            <person name="Belduz A.A."/>
            <person name="Guler H.H."/>
        </authorList>
    </citation>
    <scope>NUCLEOTIDE SEQUENCE [LARGE SCALE GENOMIC DNA]</scope>
    <source>
        <strain evidence="3 5">DSM 17127</strain>
    </source>
</reference>
<dbReference type="AlphaFoldDB" id="A0ABD5IZP1"/>
<feature type="domain" description="Potassium channel" evidence="2">
    <location>
        <begin position="42"/>
        <end position="126"/>
    </location>
</feature>
<dbReference type="EMBL" id="JAQOTG010000003">
    <property type="protein sequence ID" value="MDE8563295.1"/>
    <property type="molecule type" value="Genomic_DNA"/>
</dbReference>
<evidence type="ECO:0000256" key="1">
    <source>
        <dbReference type="SAM" id="Phobius"/>
    </source>
</evidence>
<name>A0ABD5IZP1_9BACL</name>
<protein>
    <submittedName>
        <fullName evidence="4">Potassium channel family protein</fullName>
    </submittedName>
</protein>
<keyword evidence="1" id="KW-1133">Transmembrane helix</keyword>
<dbReference type="Gene3D" id="1.10.287.70">
    <property type="match status" value="1"/>
</dbReference>
<dbReference type="EMBL" id="JARTLI010000039">
    <property type="protein sequence ID" value="MED5053104.1"/>
    <property type="molecule type" value="Genomic_DNA"/>
</dbReference>
<proteinExistence type="predicted"/>
<feature type="transmembrane region" description="Helical" evidence="1">
    <location>
        <begin position="105"/>
        <end position="127"/>
    </location>
</feature>
<evidence type="ECO:0000259" key="2">
    <source>
        <dbReference type="Pfam" id="PF07885"/>
    </source>
</evidence>
<dbReference type="RefSeq" id="WP_044741724.1">
    <property type="nucleotide sequence ID" value="NZ_JACIDF010000005.1"/>
</dbReference>
<comment type="caution">
    <text evidence="4">The sequence shown here is derived from an EMBL/GenBank/DDBJ whole genome shotgun (WGS) entry which is preliminary data.</text>
</comment>
<accession>A0ABD5IZP1</accession>
<dbReference type="InterPro" id="IPR013099">
    <property type="entry name" value="K_chnl_dom"/>
</dbReference>
<dbReference type="Proteomes" id="UP001213979">
    <property type="component" value="Unassembled WGS sequence"/>
</dbReference>
<dbReference type="GO" id="GO:0034220">
    <property type="term" value="P:monoatomic ion transmembrane transport"/>
    <property type="evidence" value="ECO:0007669"/>
    <property type="project" value="UniProtKB-KW"/>
</dbReference>
<keyword evidence="4" id="KW-0813">Transport</keyword>
<evidence type="ECO:0000313" key="6">
    <source>
        <dbReference type="Proteomes" id="UP001339962"/>
    </source>
</evidence>
<dbReference type="SUPFAM" id="SSF81324">
    <property type="entry name" value="Voltage-gated potassium channels"/>
    <property type="match status" value="1"/>
</dbReference>
<keyword evidence="4" id="KW-0406">Ion transport</keyword>
<keyword evidence="4" id="KW-0407">Ion channel</keyword>
<gene>
    <name evidence="4" type="ORF">P9850_14990</name>
    <name evidence="3" type="ORF">PNH38_05265</name>
</gene>
<dbReference type="Proteomes" id="UP001339962">
    <property type="component" value="Unassembled WGS sequence"/>
</dbReference>
<keyword evidence="5" id="KW-1185">Reference proteome</keyword>
<evidence type="ECO:0000313" key="4">
    <source>
        <dbReference type="EMBL" id="MED5053104.1"/>
    </source>
</evidence>
<sequence length="132" mass="14768">MLVLGAVIFILYASIASMWVAQSKRKPYISAENFVALLLLYFTMMLGFGLIYAWMQINGYNVFTRNIEEETNRFGHILLDGLYLSATTLLSVGYGDIVPVGIGKWIAVVEALLGYIMPATFITRFVIDGNKK</sequence>
<evidence type="ECO:0000313" key="5">
    <source>
        <dbReference type="Proteomes" id="UP001213979"/>
    </source>
</evidence>
<evidence type="ECO:0000313" key="3">
    <source>
        <dbReference type="EMBL" id="MDE8563295.1"/>
    </source>
</evidence>
<feature type="transmembrane region" description="Helical" evidence="1">
    <location>
        <begin position="74"/>
        <end position="93"/>
    </location>
</feature>
<keyword evidence="1" id="KW-0472">Membrane</keyword>
<dbReference type="Pfam" id="PF07885">
    <property type="entry name" value="Ion_trans_2"/>
    <property type="match status" value="1"/>
</dbReference>
<organism evidence="4 6">
    <name type="scientific">Anoxybacteroides rupiense</name>
    <dbReference type="NCBI Taxonomy" id="311460"/>
    <lineage>
        <taxon>Bacteria</taxon>
        <taxon>Bacillati</taxon>
        <taxon>Bacillota</taxon>
        <taxon>Bacilli</taxon>
        <taxon>Bacillales</taxon>
        <taxon>Anoxybacillaceae</taxon>
        <taxon>Anoxybacteroides</taxon>
    </lineage>
</organism>
<feature type="transmembrane region" description="Helical" evidence="1">
    <location>
        <begin position="33"/>
        <end position="54"/>
    </location>
</feature>
<keyword evidence="1" id="KW-0812">Transmembrane</keyword>
<reference evidence="4 6" key="2">
    <citation type="submission" date="2023-03" db="EMBL/GenBank/DDBJ databases">
        <title>Bacillus Genome Sequencing.</title>
        <authorList>
            <person name="Dunlap C."/>
        </authorList>
    </citation>
    <scope>NUCLEOTIDE SEQUENCE [LARGE SCALE GENOMIC DNA]</scope>
    <source>
        <strain evidence="4 6">NRS-38</strain>
    </source>
</reference>